<evidence type="ECO:0000313" key="5">
    <source>
        <dbReference type="EMBL" id="PWY83330.1"/>
    </source>
</evidence>
<dbReference type="Pfam" id="PF26335">
    <property type="entry name" value="ARB_00930_C"/>
    <property type="match status" value="1"/>
</dbReference>
<dbReference type="SUPFAM" id="SSF56601">
    <property type="entry name" value="beta-lactamase/transpeptidase-like"/>
    <property type="match status" value="1"/>
</dbReference>
<dbReference type="STRING" id="1448321.A0A317WGK8"/>
<feature type="domain" description="Beta-lactamase-related" evidence="3">
    <location>
        <begin position="63"/>
        <end position="355"/>
    </location>
</feature>
<evidence type="ECO:0000313" key="6">
    <source>
        <dbReference type="Proteomes" id="UP000247233"/>
    </source>
</evidence>
<evidence type="ECO:0000259" key="4">
    <source>
        <dbReference type="Pfam" id="PF26335"/>
    </source>
</evidence>
<evidence type="ECO:0000259" key="3">
    <source>
        <dbReference type="Pfam" id="PF00144"/>
    </source>
</evidence>
<dbReference type="AlphaFoldDB" id="A0A317WGK8"/>
<dbReference type="Gene3D" id="3.40.710.10">
    <property type="entry name" value="DD-peptidase/beta-lactamase superfamily"/>
    <property type="match status" value="1"/>
</dbReference>
<dbReference type="InterPro" id="IPR058664">
    <property type="entry name" value="ARB_00930-like_C"/>
</dbReference>
<keyword evidence="2" id="KW-0732">Signal</keyword>
<gene>
    <name evidence="5" type="ORF">BO70DRAFT_335303</name>
</gene>
<dbReference type="PROSITE" id="PS51257">
    <property type="entry name" value="PROKAR_LIPOPROTEIN"/>
    <property type="match status" value="1"/>
</dbReference>
<dbReference type="RefSeq" id="XP_025399773.1">
    <property type="nucleotide sequence ID" value="XM_025541054.1"/>
</dbReference>
<dbReference type="GeneID" id="37063291"/>
<keyword evidence="6" id="KW-1185">Reference proteome</keyword>
<dbReference type="PANTHER" id="PTHR22935">
    <property type="entry name" value="PENICILLIN-BINDING PROTEIN"/>
    <property type="match status" value="1"/>
</dbReference>
<feature type="chain" id="PRO_5016337584" evidence="2">
    <location>
        <begin position="20"/>
        <end position="540"/>
    </location>
</feature>
<name>A0A317WGK8_9EURO</name>
<comment type="caution">
    <text evidence="5">The sequence shown here is derived from an EMBL/GenBank/DDBJ whole genome shotgun (WGS) entry which is preliminary data.</text>
</comment>
<dbReference type="VEuPathDB" id="FungiDB:BO70DRAFT_335303"/>
<evidence type="ECO:0000256" key="2">
    <source>
        <dbReference type="SAM" id="SignalP"/>
    </source>
</evidence>
<comment type="similarity">
    <text evidence="1">Belongs to the beta-lactamase family.</text>
</comment>
<dbReference type="EMBL" id="MSFL01000010">
    <property type="protein sequence ID" value="PWY83330.1"/>
    <property type="molecule type" value="Genomic_DNA"/>
</dbReference>
<dbReference type="Proteomes" id="UP000247233">
    <property type="component" value="Unassembled WGS sequence"/>
</dbReference>
<feature type="domain" description="Beta-lactamase-like ARB-00930-like C-terminal" evidence="4">
    <location>
        <begin position="383"/>
        <end position="539"/>
    </location>
</feature>
<feature type="signal peptide" evidence="2">
    <location>
        <begin position="1"/>
        <end position="19"/>
    </location>
</feature>
<dbReference type="PANTHER" id="PTHR22935:SF95">
    <property type="entry name" value="BETA-LACTAMASE-LIKE 1-RELATED"/>
    <property type="match status" value="1"/>
</dbReference>
<proteinExistence type="inferred from homology"/>
<evidence type="ECO:0000256" key="1">
    <source>
        <dbReference type="ARBA" id="ARBA00038473"/>
    </source>
</evidence>
<accession>A0A317WGK8</accession>
<dbReference type="Pfam" id="PF00144">
    <property type="entry name" value="Beta-lactamase"/>
    <property type="match status" value="1"/>
</dbReference>
<dbReference type="InterPro" id="IPR012338">
    <property type="entry name" value="Beta-lactam/transpept-like"/>
</dbReference>
<protein>
    <submittedName>
        <fullName evidence="5">Beta-lactamase/transpeptidase-like protein</fullName>
    </submittedName>
</protein>
<reference evidence="5 6" key="1">
    <citation type="submission" date="2016-12" db="EMBL/GenBank/DDBJ databases">
        <title>The genomes of Aspergillus section Nigri reveals drivers in fungal speciation.</title>
        <authorList>
            <consortium name="DOE Joint Genome Institute"/>
            <person name="Vesth T.C."/>
            <person name="Nybo J."/>
            <person name="Theobald S."/>
            <person name="Brandl J."/>
            <person name="Frisvad J.C."/>
            <person name="Nielsen K.F."/>
            <person name="Lyhne E.K."/>
            <person name="Kogle M.E."/>
            <person name="Kuo A."/>
            <person name="Riley R."/>
            <person name="Clum A."/>
            <person name="Nolan M."/>
            <person name="Lipzen A."/>
            <person name="Salamov A."/>
            <person name="Henrissat B."/>
            <person name="Wiebenga A."/>
            <person name="De Vries R.P."/>
            <person name="Grigoriev I.V."/>
            <person name="Mortensen U.H."/>
            <person name="Andersen M.R."/>
            <person name="Baker S.E."/>
        </authorList>
    </citation>
    <scope>NUCLEOTIDE SEQUENCE [LARGE SCALE GENOMIC DNA]</scope>
    <source>
        <strain evidence="5 6">CBS 117.55</strain>
    </source>
</reference>
<sequence>MRVAVSLALLASAAQQALAACEPEIPFPPPQYTGDSLVEAFAQVDASLAALVAAGGFDDTSFSVMVASSDRLLHSAFHAAPGVAQPVNASSAYRIASNTKLFTALGILQAEAAGHLSLDDRITTFLPDLRHTAGRIAWDTITLRTLMAHLSGIPDNCNPPPQKKEFERRRLTQVDAEDDLLLRFLEQATPVFPARDETSYSNLGYNLLGLVLERISNTTYEEYIEATILRPLNLTGTCFTPPATGVVVADSYWGVDLGEGNPSGGLYSSATDMIAFLRFALAQHNRITPALNWFLPAAYSAGAHSYFGYPWEIFRSPAILPHSTRAVTLNTKGGGLTGYYTYSFVVPVYDLVIFLGVAGELTGLTDLLDAVVDPILVGAEGVAQRHLATTYAGTYRAPAATGLNSSLTIAQSPQRSLSVSAWVSNGTDVLDVLVPLVAGEEGSGDDIYFEFLPTFETRTTTADGAVGEVWRVINVLEGAGGDTATRGNASSIWADYCVSNIDPLTYAGVALNEMVFWRANATAAVHAVELSAFRVVLDKE</sequence>
<dbReference type="InterPro" id="IPR001466">
    <property type="entry name" value="Beta-lactam-related"/>
</dbReference>
<dbReference type="OrthoDB" id="10250282at2759"/>
<dbReference type="InterPro" id="IPR051478">
    <property type="entry name" value="Beta-lactamase-like_AB/R"/>
</dbReference>
<organism evidence="5 6">
    <name type="scientific">Aspergillus heteromorphus CBS 117.55</name>
    <dbReference type="NCBI Taxonomy" id="1448321"/>
    <lineage>
        <taxon>Eukaryota</taxon>
        <taxon>Fungi</taxon>
        <taxon>Dikarya</taxon>
        <taxon>Ascomycota</taxon>
        <taxon>Pezizomycotina</taxon>
        <taxon>Eurotiomycetes</taxon>
        <taxon>Eurotiomycetidae</taxon>
        <taxon>Eurotiales</taxon>
        <taxon>Aspergillaceae</taxon>
        <taxon>Aspergillus</taxon>
        <taxon>Aspergillus subgen. Circumdati</taxon>
    </lineage>
</organism>